<proteinExistence type="inferred from homology"/>
<dbReference type="FunFam" id="3.90.1530.30:FF:000001">
    <property type="entry name" value="Chromosome partitioning protein ParB"/>
    <property type="match status" value="1"/>
</dbReference>
<comment type="caution">
    <text evidence="5">The sequence shown here is derived from an EMBL/GenBank/DDBJ whole genome shotgun (WGS) entry which is preliminary data.</text>
</comment>
<dbReference type="CDD" id="cd16393">
    <property type="entry name" value="SPO0J_N"/>
    <property type="match status" value="1"/>
</dbReference>
<organism evidence="5 6">
    <name type="scientific">Apibacter muscae</name>
    <dbReference type="NCBI Taxonomy" id="2509004"/>
    <lineage>
        <taxon>Bacteria</taxon>
        <taxon>Pseudomonadati</taxon>
        <taxon>Bacteroidota</taxon>
        <taxon>Flavobacteriia</taxon>
        <taxon>Flavobacteriales</taxon>
        <taxon>Weeksellaceae</taxon>
        <taxon>Apibacter</taxon>
    </lineage>
</organism>
<dbReference type="InterPro" id="IPR036086">
    <property type="entry name" value="ParB/Sulfiredoxin_sf"/>
</dbReference>
<dbReference type="InterPro" id="IPR057240">
    <property type="entry name" value="ParB_dimer_C"/>
</dbReference>
<dbReference type="EMBL" id="SELH01000025">
    <property type="protein sequence ID" value="TWP26604.1"/>
    <property type="molecule type" value="Genomic_DNA"/>
</dbReference>
<reference evidence="5 6" key="1">
    <citation type="submission" date="2019-02" db="EMBL/GenBank/DDBJ databases">
        <title>Apibacter muscae sp. nov.: a novel member of the house fly microbiota.</title>
        <authorList>
            <person name="Park R."/>
        </authorList>
    </citation>
    <scope>NUCLEOTIDE SEQUENCE [LARGE SCALE GENOMIC DNA]</scope>
    <source>
        <strain evidence="5 6">AL1</strain>
    </source>
</reference>
<evidence type="ECO:0000256" key="2">
    <source>
        <dbReference type="ARBA" id="ARBA00022829"/>
    </source>
</evidence>
<dbReference type="PANTHER" id="PTHR33375:SF1">
    <property type="entry name" value="CHROMOSOME-PARTITIONING PROTEIN PARB-RELATED"/>
    <property type="match status" value="1"/>
</dbReference>
<evidence type="ECO:0000313" key="6">
    <source>
        <dbReference type="Proteomes" id="UP000319499"/>
    </source>
</evidence>
<dbReference type="InterPro" id="IPR050336">
    <property type="entry name" value="Chromosome_partition/occlusion"/>
</dbReference>
<dbReference type="SUPFAM" id="SSF110849">
    <property type="entry name" value="ParB/Sulfiredoxin"/>
    <property type="match status" value="1"/>
</dbReference>
<feature type="domain" description="ParB-like N-terminal" evidence="4">
    <location>
        <begin position="40"/>
        <end position="129"/>
    </location>
</feature>
<keyword evidence="2" id="KW-0159">Chromosome partition</keyword>
<dbReference type="FunFam" id="1.10.10.2830:FF:000001">
    <property type="entry name" value="Chromosome partitioning protein ParB"/>
    <property type="match status" value="1"/>
</dbReference>
<dbReference type="GO" id="GO:0003677">
    <property type="term" value="F:DNA binding"/>
    <property type="evidence" value="ECO:0007669"/>
    <property type="project" value="UniProtKB-KW"/>
</dbReference>
<dbReference type="RefSeq" id="WP_146293112.1">
    <property type="nucleotide sequence ID" value="NZ_SELH01000025.1"/>
</dbReference>
<sequence length="296" mass="33777">MSGDKKRAMGRGLSAILSENSKKVNSAEEKGAEELVGNIVEISLEDIITNPNQPRSNFEEKALKELSISIQQLGLIQPITVRKNGSKYDLISGERRYRASKMAGLKKLPAFIRLANDQELLEMALVENIQRRDLDPIEVALSFEKLIEEIQITQEDLSHRVGKDRSTITNYLRLLKLSPIIQTGIRDNIISMGHGRALISLEDHEQQIFVYEKVVKEQLSVRQTEALIRTIKNPKEKKDKKVKELSNSLKKGLKTFEDFFETDKVEIKASDKGKGKIIINFNSEEEFQRIQKFLEN</sequence>
<dbReference type="SMART" id="SM00470">
    <property type="entry name" value="ParB"/>
    <property type="match status" value="1"/>
</dbReference>
<evidence type="ECO:0000256" key="1">
    <source>
        <dbReference type="ARBA" id="ARBA00006295"/>
    </source>
</evidence>
<dbReference type="Gene3D" id="1.10.10.2830">
    <property type="match status" value="1"/>
</dbReference>
<dbReference type="SUPFAM" id="SSF109709">
    <property type="entry name" value="KorB DNA-binding domain-like"/>
    <property type="match status" value="1"/>
</dbReference>
<dbReference type="InterPro" id="IPR003115">
    <property type="entry name" value="ParB_N"/>
</dbReference>
<name>A0A563D9Z3_9FLAO</name>
<dbReference type="OrthoDB" id="9802051at2"/>
<keyword evidence="3" id="KW-0238">DNA-binding</keyword>
<dbReference type="GO" id="GO:0005694">
    <property type="term" value="C:chromosome"/>
    <property type="evidence" value="ECO:0007669"/>
    <property type="project" value="TreeGrafter"/>
</dbReference>
<dbReference type="Pfam" id="PF02195">
    <property type="entry name" value="ParB_N"/>
    <property type="match status" value="1"/>
</dbReference>
<comment type="similarity">
    <text evidence="1">Belongs to the ParB family.</text>
</comment>
<dbReference type="GO" id="GO:0007059">
    <property type="term" value="P:chromosome segregation"/>
    <property type="evidence" value="ECO:0007669"/>
    <property type="project" value="UniProtKB-KW"/>
</dbReference>
<protein>
    <submittedName>
        <fullName evidence="5">ParB/RepB/Spo0J family partition protein</fullName>
    </submittedName>
</protein>
<evidence type="ECO:0000313" key="5">
    <source>
        <dbReference type="EMBL" id="TWP26604.1"/>
    </source>
</evidence>
<dbReference type="AlphaFoldDB" id="A0A563D9Z3"/>
<gene>
    <name evidence="5" type="ORF">ETU09_08560</name>
</gene>
<dbReference type="Pfam" id="PF23552">
    <property type="entry name" value="ParB_C"/>
    <property type="match status" value="1"/>
</dbReference>
<dbReference type="NCBIfam" id="TIGR00180">
    <property type="entry name" value="parB_part"/>
    <property type="match status" value="1"/>
</dbReference>
<dbReference type="InterPro" id="IPR004437">
    <property type="entry name" value="ParB/RepB/Spo0J"/>
</dbReference>
<dbReference type="Pfam" id="PF17762">
    <property type="entry name" value="HTH_ParB"/>
    <property type="match status" value="1"/>
</dbReference>
<dbReference type="Proteomes" id="UP000319499">
    <property type="component" value="Unassembled WGS sequence"/>
</dbReference>
<evidence type="ECO:0000256" key="3">
    <source>
        <dbReference type="ARBA" id="ARBA00023125"/>
    </source>
</evidence>
<keyword evidence="6" id="KW-1185">Reference proteome</keyword>
<dbReference type="Gene3D" id="3.90.1530.30">
    <property type="match status" value="1"/>
</dbReference>
<accession>A0A563D9Z3</accession>
<dbReference type="InterPro" id="IPR041468">
    <property type="entry name" value="HTH_ParB/Spo0J"/>
</dbReference>
<evidence type="ECO:0000259" key="4">
    <source>
        <dbReference type="SMART" id="SM00470"/>
    </source>
</evidence>
<dbReference type="PANTHER" id="PTHR33375">
    <property type="entry name" value="CHROMOSOME-PARTITIONING PROTEIN PARB-RELATED"/>
    <property type="match status" value="1"/>
</dbReference>